<proteinExistence type="predicted"/>
<dbReference type="SUPFAM" id="SSF56059">
    <property type="entry name" value="Glutathione synthetase ATP-binding domain-like"/>
    <property type="match status" value="1"/>
</dbReference>
<evidence type="ECO:0000256" key="1">
    <source>
        <dbReference type="PROSITE-ProRule" id="PRU00409"/>
    </source>
</evidence>
<dbReference type="IntAct" id="P72894">
    <property type="interactions" value="1"/>
</dbReference>
<feature type="domain" description="ATP-grasp" evidence="2">
    <location>
        <begin position="120"/>
        <end position="311"/>
    </location>
</feature>
<reference evidence="3 4" key="1">
    <citation type="journal article" date="1995" name="DNA Res.">
        <title>Sequence analysis of the genome of the unicellular cyanobacterium Synechocystis sp. strain PCC6803. I. Sequence features in the 1 Mb region from map positions 64% to 92% of the genome.</title>
        <authorList>
            <person name="Kaneko T."/>
            <person name="Tanaka A."/>
            <person name="Sato S."/>
            <person name="Kotani H."/>
            <person name="Sazuka T."/>
            <person name="Miyajima N."/>
            <person name="Sugiura M."/>
            <person name="Tabata S."/>
        </authorList>
    </citation>
    <scope>NUCLEOTIDE SEQUENCE [LARGE SCALE GENOMIC DNA]</scope>
    <source>
        <strain evidence="4">ATCC 27184 / PCC 6803 / Kazusa</strain>
    </source>
</reference>
<organism evidence="3 4">
    <name type="scientific">Synechocystis sp. (strain ATCC 27184 / PCC 6803 / Kazusa)</name>
    <dbReference type="NCBI Taxonomy" id="1111708"/>
    <lineage>
        <taxon>Bacteria</taxon>
        <taxon>Bacillati</taxon>
        <taxon>Cyanobacteriota</taxon>
        <taxon>Cyanophyceae</taxon>
        <taxon>Synechococcales</taxon>
        <taxon>Merismopediaceae</taxon>
        <taxon>Synechocystis</taxon>
    </lineage>
</organism>
<keyword evidence="4" id="KW-1185">Reference proteome</keyword>
<dbReference type="Gene3D" id="3.30.470.20">
    <property type="entry name" value="ATP-grasp fold, B domain"/>
    <property type="match status" value="1"/>
</dbReference>
<dbReference type="Gene3D" id="3.40.50.20">
    <property type="match status" value="1"/>
</dbReference>
<dbReference type="AlphaFoldDB" id="P72894"/>
<gene>
    <name evidence="3" type="ordered locus">slr1616</name>
</gene>
<dbReference type="InParanoid" id="P72894"/>
<dbReference type="Proteomes" id="UP000001425">
    <property type="component" value="Chromosome"/>
</dbReference>
<dbReference type="GO" id="GO:0005737">
    <property type="term" value="C:cytoplasm"/>
    <property type="evidence" value="ECO:0000318"/>
    <property type="project" value="GO_Central"/>
</dbReference>
<dbReference type="EnsemblBacteria" id="BAA16910">
    <property type="protein sequence ID" value="BAA16910"/>
    <property type="gene ID" value="BAA16910"/>
</dbReference>
<dbReference type="PIR" id="S74759">
    <property type="entry name" value="S74759"/>
</dbReference>
<dbReference type="PhylomeDB" id="P72894"/>
<dbReference type="PANTHER" id="PTHR21621:SF0">
    <property type="entry name" value="BETA-CITRYLGLUTAMATE SYNTHASE B-RELATED"/>
    <property type="match status" value="1"/>
</dbReference>
<dbReference type="GO" id="GO:0009432">
    <property type="term" value="P:SOS response"/>
    <property type="evidence" value="ECO:0000318"/>
    <property type="project" value="GO_Central"/>
</dbReference>
<sequence>MNQRIKVMIAGIGGASLGTEICKSLKLAKIYDVFGCDISATAYGMYENDFLNTYQVSSSNYARNVLDVCVDAGVKWLIPGGEEPMKLLGQETKMFAAANIHVVANSPSLISICSNKKRTFNKLTELEISIPKTIALQSKSDLDYIGLPCIVKPSTGTGGSVSVFFAVSFEEAMVYAEFIKRNGSEPIAQEYIDINEGEFTIGVLSLPNQNVVGSIALKRELSAKLSVAYRGRGGIISSGYSQGYIGEYPELCKQAEDIAKALNSAGPINIQARVRNGKLMPFEINPRFSASTYLRAMAGFNEVDIMLRYLALQIEPQKPLIQTGWYLRSLTEQYVSEEALR</sequence>
<evidence type="ECO:0000259" key="2">
    <source>
        <dbReference type="PROSITE" id="PS50975"/>
    </source>
</evidence>
<dbReference type="Gene3D" id="3.30.1490.20">
    <property type="entry name" value="ATP-grasp fold, A domain"/>
    <property type="match status" value="1"/>
</dbReference>
<evidence type="ECO:0000313" key="3">
    <source>
        <dbReference type="EMBL" id="BAA16910.1"/>
    </source>
</evidence>
<dbReference type="eggNOG" id="COG2232">
    <property type="taxonomic scope" value="Bacteria"/>
</dbReference>
<dbReference type="PaxDb" id="1148-1651984"/>
<dbReference type="InterPro" id="IPR003806">
    <property type="entry name" value="ATP-grasp_PylC-type"/>
</dbReference>
<dbReference type="PROSITE" id="PS50975">
    <property type="entry name" value="ATP_GRASP"/>
    <property type="match status" value="1"/>
</dbReference>
<evidence type="ECO:0000313" key="4">
    <source>
        <dbReference type="Proteomes" id="UP000001425"/>
    </source>
</evidence>
<protein>
    <submittedName>
        <fullName evidence="3">Slr1616 protein</fullName>
    </submittedName>
</protein>
<dbReference type="Pfam" id="PF02655">
    <property type="entry name" value="ATP-grasp_3"/>
    <property type="match status" value="1"/>
</dbReference>
<dbReference type="NCBIfam" id="NF009402">
    <property type="entry name" value="PRK12767.1-1"/>
    <property type="match status" value="1"/>
</dbReference>
<dbReference type="GO" id="GO:0005524">
    <property type="term" value="F:ATP binding"/>
    <property type="evidence" value="ECO:0007669"/>
    <property type="project" value="UniProtKB-UniRule"/>
</dbReference>
<keyword evidence="1" id="KW-0547">Nucleotide-binding</keyword>
<dbReference type="STRING" id="1148.gene:10497770"/>
<name>P72894_SYNY3</name>
<accession>P72894</accession>
<dbReference type="EMBL" id="BA000022">
    <property type="protein sequence ID" value="BAA16910.1"/>
    <property type="molecule type" value="Genomic_DNA"/>
</dbReference>
<dbReference type="KEGG" id="syn:slr1616"/>
<dbReference type="GO" id="GO:0018169">
    <property type="term" value="F:ribosomal S6-glutamic acid ligase activity"/>
    <property type="evidence" value="ECO:0000318"/>
    <property type="project" value="GO_Central"/>
</dbReference>
<dbReference type="GO" id="GO:0046872">
    <property type="term" value="F:metal ion binding"/>
    <property type="evidence" value="ECO:0007669"/>
    <property type="project" value="InterPro"/>
</dbReference>
<dbReference type="InterPro" id="IPR013815">
    <property type="entry name" value="ATP_grasp_subdomain_1"/>
</dbReference>
<dbReference type="PANTHER" id="PTHR21621">
    <property type="entry name" value="RIBOSOMAL PROTEIN S6 MODIFICATION PROTEIN"/>
    <property type="match status" value="1"/>
</dbReference>
<dbReference type="InterPro" id="IPR011761">
    <property type="entry name" value="ATP-grasp"/>
</dbReference>
<keyword evidence="1" id="KW-0067">ATP-binding</keyword>
<reference evidence="3 4" key="2">
    <citation type="journal article" date="1996" name="DNA Res.">
        <title>Sequence analysis of the genome of the unicellular cyanobacterium Synechocystis sp. strain PCC6803. II. Sequence determination of the entire genome and assignment of potential protein-coding regions.</title>
        <authorList>
            <person name="Kaneko T."/>
            <person name="Sato S."/>
            <person name="Kotani H."/>
            <person name="Tanaka A."/>
            <person name="Asamizu E."/>
            <person name="Nakamura Y."/>
            <person name="Miyajima N."/>
            <person name="Hirosawa M."/>
            <person name="Sugiura M."/>
            <person name="Sasamoto S."/>
            <person name="Kimura T."/>
            <person name="Hosouchi T."/>
            <person name="Matsuno A."/>
            <person name="Muraki A."/>
            <person name="Nakazaki N."/>
            <person name="Naruo K."/>
            <person name="Okumura S."/>
            <person name="Shimpo S."/>
            <person name="Takeuchi C."/>
            <person name="Wada T."/>
            <person name="Watanabe A."/>
            <person name="Yamada M."/>
            <person name="Yasuda M."/>
            <person name="Tabata S."/>
        </authorList>
    </citation>
    <scope>NUCLEOTIDE SEQUENCE [LARGE SCALE GENOMIC DNA]</scope>
    <source>
        <strain evidence="4">ATCC 27184 / PCC 6803 / Kazusa</strain>
    </source>
</reference>